<dbReference type="OrthoDB" id="561069at2"/>
<dbReference type="NCBIfam" id="NF045776">
    <property type="entry name" value="TumA"/>
    <property type="match status" value="1"/>
</dbReference>
<dbReference type="RefSeq" id="WP_015230083.1">
    <property type="nucleotide sequence ID" value="NC_019780.1"/>
</dbReference>
<dbReference type="HOGENOM" id="CLU_175390_0_0_3"/>
<dbReference type="Proteomes" id="UP000010482">
    <property type="component" value="Chromosome"/>
</dbReference>
<dbReference type="InterPro" id="IPR054794">
    <property type="entry name" value="TumA"/>
</dbReference>
<accession>K9YYA4</accession>
<dbReference type="eggNOG" id="ENOG50330YA">
    <property type="taxonomic scope" value="Bacteria"/>
</dbReference>
<evidence type="ECO:0000313" key="1">
    <source>
        <dbReference type="EMBL" id="AFZ51093.1"/>
    </source>
</evidence>
<dbReference type="KEGG" id="dsl:Dacsa_2502"/>
<gene>
    <name evidence="1" type="ORF">Dacsa_2502</name>
</gene>
<reference evidence="1" key="1">
    <citation type="submission" date="2012-04" db="EMBL/GenBank/DDBJ databases">
        <title>Finished genome of Dactylococcopsis salina PCC 8305.</title>
        <authorList>
            <consortium name="US DOE Joint Genome Institute"/>
            <person name="Gugger M."/>
            <person name="Coursin T."/>
            <person name="Rippka R."/>
            <person name="Tandeau De Marsac N."/>
            <person name="Huntemann M."/>
            <person name="Wei C.-L."/>
            <person name="Han J."/>
            <person name="Detter J.C."/>
            <person name="Han C."/>
            <person name="Tapia R."/>
            <person name="Daligault H."/>
            <person name="Chen A."/>
            <person name="Krypides N."/>
            <person name="Mavromatis K."/>
            <person name="Markowitz V."/>
            <person name="Szeto E."/>
            <person name="Ivanova N."/>
            <person name="Ovchinnikova G."/>
            <person name="Pagani I."/>
            <person name="Pati A."/>
            <person name="Goodwin L."/>
            <person name="Peters L."/>
            <person name="Pitluck S."/>
            <person name="Woyke T."/>
            <person name="Kerfeld C."/>
        </authorList>
    </citation>
    <scope>NUCLEOTIDE SEQUENCE [LARGE SCALE GENOMIC DNA]</scope>
    <source>
        <strain evidence="1">PCC 8305</strain>
    </source>
</reference>
<dbReference type="STRING" id="13035.Dacsa_2502"/>
<evidence type="ECO:0000313" key="2">
    <source>
        <dbReference type="Proteomes" id="UP000010482"/>
    </source>
</evidence>
<keyword evidence="2" id="KW-1185">Reference proteome</keyword>
<name>K9YYA4_DACS8</name>
<proteinExistence type="predicted"/>
<dbReference type="AlphaFoldDB" id="K9YYA4"/>
<dbReference type="EMBL" id="CP003944">
    <property type="protein sequence ID" value="AFZ51093.1"/>
    <property type="molecule type" value="Genomic_DNA"/>
</dbReference>
<sequence>MRKQIVEYTTELDALIALVKTLKTYENRYQMESEEFFEQYSEGLLSDDEDFLEWSGNYQHFLAIRQELNTQLQNLQNVA</sequence>
<protein>
    <submittedName>
        <fullName evidence="1">Uncharacterized protein</fullName>
    </submittedName>
</protein>
<organism evidence="1 2">
    <name type="scientific">Dactylococcopsis salina (strain PCC 8305)</name>
    <name type="common">Myxobactron salinum</name>
    <dbReference type="NCBI Taxonomy" id="13035"/>
    <lineage>
        <taxon>Bacteria</taxon>
        <taxon>Bacillati</taxon>
        <taxon>Cyanobacteriota</taxon>
        <taxon>Cyanophyceae</taxon>
        <taxon>Nodosilineales</taxon>
        <taxon>Cymatolegaceae</taxon>
        <taxon>Dactylococcopsis</taxon>
    </lineage>
</organism>